<feature type="transmembrane region" description="Helical" evidence="1">
    <location>
        <begin position="821"/>
        <end position="845"/>
    </location>
</feature>
<keyword evidence="1" id="KW-1133">Transmembrane helix</keyword>
<proteinExistence type="predicted"/>
<organism evidence="3 4">
    <name type="scientific">Entamoeba nuttalli</name>
    <dbReference type="NCBI Taxonomy" id="412467"/>
    <lineage>
        <taxon>Eukaryota</taxon>
        <taxon>Amoebozoa</taxon>
        <taxon>Evosea</taxon>
        <taxon>Archamoebae</taxon>
        <taxon>Mastigamoebida</taxon>
        <taxon>Entamoebidae</taxon>
        <taxon>Entamoeba</taxon>
    </lineage>
</organism>
<feature type="signal peptide" evidence="2">
    <location>
        <begin position="1"/>
        <end position="20"/>
    </location>
</feature>
<reference evidence="3 4" key="1">
    <citation type="journal article" date="2019" name="PLoS Negl. Trop. Dis.">
        <title>Whole genome sequencing of Entamoeba nuttalli reveals mammalian host-related molecular signatures and a novel octapeptide-repeat surface protein.</title>
        <authorList>
            <person name="Tanaka M."/>
            <person name="Makiuchi T."/>
            <person name="Komiyama T."/>
            <person name="Shiina T."/>
            <person name="Osaki K."/>
            <person name="Tachibana H."/>
        </authorList>
    </citation>
    <scope>NUCLEOTIDE SEQUENCE [LARGE SCALE GENOMIC DNA]</scope>
    <source>
        <strain evidence="3 4">P19-061405</strain>
    </source>
</reference>
<evidence type="ECO:0000256" key="2">
    <source>
        <dbReference type="SAM" id="SignalP"/>
    </source>
</evidence>
<keyword evidence="2" id="KW-0732">Signal</keyword>
<feature type="chain" id="PRO_5045394645" evidence="2">
    <location>
        <begin position="21"/>
        <end position="881"/>
    </location>
</feature>
<name>A0ABQ0DER5_9EUKA</name>
<evidence type="ECO:0000313" key="3">
    <source>
        <dbReference type="EMBL" id="GAB1221338.1"/>
    </source>
</evidence>
<dbReference type="EMBL" id="BAAFRS010000079">
    <property type="protein sequence ID" value="GAB1221338.1"/>
    <property type="molecule type" value="Genomic_DNA"/>
</dbReference>
<keyword evidence="1" id="KW-0812">Transmembrane</keyword>
<keyword evidence="1" id="KW-0472">Membrane</keyword>
<gene>
    <name evidence="3" type="ORF">ENUP19_0079G0029</name>
</gene>
<protein>
    <submittedName>
        <fullName evidence="3">Uncharacterized protein</fullName>
    </submittedName>
</protein>
<evidence type="ECO:0000313" key="4">
    <source>
        <dbReference type="Proteomes" id="UP001628156"/>
    </source>
</evidence>
<comment type="caution">
    <text evidence="3">The sequence shown here is derived from an EMBL/GenBank/DDBJ whole genome shotgun (WGS) entry which is preliminary data.</text>
</comment>
<sequence length="881" mass="99434">MLLKWGFLILFIFLKHEVNGQLCDKTIEIDIKKDYEDSNNLTWSTTQYPWSCRNGNLTGNRNGILYSFTTDNTPTLLKISTCYPHTNFPAIVRIFSSCNKILSGCGQSQNDDPEGVCGGILSRITFQPETNKKYYILITSTSNVTGLYTLTVHPYSPNSIKQNNCFYQLALNLNIPSVVDDRITEDCTISDIPNTDLSISGRWYSFTPKSTSIRIDTCNKYTSFPTTIYLFKYDQKLINLQYIGSNSNGCGTLASYDAQNLIPNELYYIVVSPTGGVLKQQRSFQLHIYDESQYGDCSTAFGITQFPFYMNFNISTNPEVSYTRNNGKNVTGKVIFFSLAGDTNKYVFTTFYTKYFSEVTETIIGYNNYCGNFKEGTFQGKHEYAIVQSEYNTNIMLQVICIKEPCEISVSVLSVTGVTNGQCENAHIVSLNENESYSQFVGSSLLPSSIIGCSQDLEEMQGSWYHFIQNSEDTITIGITPYLAEEFMCYLEVHDKCNSTLCLETSYSTVDIKYKEFYVFATSYTIYMPAQHGYFLFWALKSKENIGKYPSNPIVIESIPFTKMVALPFEIENYCSEEENTKTYHYGVWLRYSHDPSFKYTASTCGTESNLLTNITLLSDLSGPESLECIHGTSSSCGFGHSIDISIDQNVNSYIGIISTNLGVTRFSLYYDQKATDSSCKFASVISESRNIRGFTSRGTTSESKCREIISLKGIWYLLDLSRPANVTIQINASSSFKTAVEIYESCEVIYNESVPKVCIDQANCVTSPIGNNGCLLSIRLNTGKKYVFVGGMNANDYGIFEGYVDIQYDPNDELKPHTHLMFWSIFGGIVFLLWIISLLLLIIIKRVRKNVTSKKGENEYLKQNLIKSNHEVNIKTIIDN</sequence>
<evidence type="ECO:0000256" key="1">
    <source>
        <dbReference type="SAM" id="Phobius"/>
    </source>
</evidence>
<dbReference type="Proteomes" id="UP001628156">
    <property type="component" value="Unassembled WGS sequence"/>
</dbReference>
<accession>A0ABQ0DER5</accession>
<keyword evidence="4" id="KW-1185">Reference proteome</keyword>